<reference evidence="7" key="1">
    <citation type="submission" date="2021-02" db="EMBL/GenBank/DDBJ databases">
        <title>Natronogracilivirga saccharolytica gen. nov. sp. nov. a new anaerobic, haloalkiliphilic carbohydrate-fermenting bacterium from soda lake and proposing of Cyclonatronumiaceae fam. nov. in the phylum Balneolaeota.</title>
        <authorList>
            <person name="Zhilina T.N."/>
            <person name="Sorokin D.Y."/>
            <person name="Zavarzina D.G."/>
            <person name="Toshchakov S.V."/>
            <person name="Kublanov I.V."/>
        </authorList>
    </citation>
    <scope>NUCLEOTIDE SEQUENCE</scope>
    <source>
        <strain evidence="7">Z-1702</strain>
    </source>
</reference>
<organism evidence="7 8">
    <name type="scientific">Natronogracilivirga saccharolytica</name>
    <dbReference type="NCBI Taxonomy" id="2812953"/>
    <lineage>
        <taxon>Bacteria</taxon>
        <taxon>Pseudomonadati</taxon>
        <taxon>Balneolota</taxon>
        <taxon>Balneolia</taxon>
        <taxon>Balneolales</taxon>
        <taxon>Cyclonatronaceae</taxon>
        <taxon>Natronogracilivirga</taxon>
    </lineage>
</organism>
<feature type="region of interest" description="Disordered" evidence="5">
    <location>
        <begin position="1"/>
        <end position="26"/>
    </location>
</feature>
<name>A0A8J7RJW9_9BACT</name>
<dbReference type="InterPro" id="IPR019533">
    <property type="entry name" value="Peptidase_S26"/>
</dbReference>
<dbReference type="SUPFAM" id="SSF51306">
    <property type="entry name" value="LexA/Signal peptidase"/>
    <property type="match status" value="1"/>
</dbReference>
<dbReference type="AlphaFoldDB" id="A0A8J7RJW9"/>
<feature type="active site" evidence="3">
    <location>
        <position position="141"/>
    </location>
</feature>
<keyword evidence="8" id="KW-1185">Reference proteome</keyword>
<comment type="similarity">
    <text evidence="1 4">Belongs to the peptidase S26 family.</text>
</comment>
<dbReference type="GO" id="GO:0009003">
    <property type="term" value="F:signal peptidase activity"/>
    <property type="evidence" value="ECO:0007669"/>
    <property type="project" value="UniProtKB-EC"/>
</dbReference>
<evidence type="ECO:0000256" key="3">
    <source>
        <dbReference type="PIRSR" id="PIRSR600223-1"/>
    </source>
</evidence>
<dbReference type="RefSeq" id="WP_210511057.1">
    <property type="nucleotide sequence ID" value="NZ_JAFIDN010000003.1"/>
</dbReference>
<dbReference type="GO" id="GO:0016020">
    <property type="term" value="C:membrane"/>
    <property type="evidence" value="ECO:0007669"/>
    <property type="project" value="UniProtKB-SubCell"/>
</dbReference>
<gene>
    <name evidence="7" type="primary">lepB</name>
    <name evidence="7" type="ORF">NATSA_05765</name>
</gene>
<feature type="domain" description="Peptidase S26" evidence="6">
    <location>
        <begin position="282"/>
        <end position="347"/>
    </location>
</feature>
<accession>A0A8J7RJW9</accession>
<evidence type="ECO:0000256" key="5">
    <source>
        <dbReference type="SAM" id="MobiDB-lite"/>
    </source>
</evidence>
<evidence type="ECO:0000313" key="8">
    <source>
        <dbReference type="Proteomes" id="UP000673975"/>
    </source>
</evidence>
<keyword evidence="4 7" id="KW-0378">Hydrolase</keyword>
<dbReference type="InterPro" id="IPR000223">
    <property type="entry name" value="Pept_S26A_signal_pept_1"/>
</dbReference>
<dbReference type="PRINTS" id="PR00727">
    <property type="entry name" value="LEADERPTASE"/>
</dbReference>
<dbReference type="EMBL" id="JAFIDN010000003">
    <property type="protein sequence ID" value="MBP3192165.1"/>
    <property type="molecule type" value="Genomic_DNA"/>
</dbReference>
<feature type="domain" description="Peptidase S26" evidence="6">
    <location>
        <begin position="35"/>
        <end position="177"/>
    </location>
</feature>
<dbReference type="GO" id="GO:0006465">
    <property type="term" value="P:signal peptide processing"/>
    <property type="evidence" value="ECO:0007669"/>
    <property type="project" value="InterPro"/>
</dbReference>
<dbReference type="Pfam" id="PF10502">
    <property type="entry name" value="Peptidase_S26"/>
    <property type="match status" value="2"/>
</dbReference>
<comment type="catalytic activity">
    <reaction evidence="4">
        <text>Cleavage of hydrophobic, N-terminal signal or leader sequences from secreted and periplasmic proteins.</text>
        <dbReference type="EC" id="3.4.21.89"/>
    </reaction>
</comment>
<dbReference type="Proteomes" id="UP000673975">
    <property type="component" value="Unassembled WGS sequence"/>
</dbReference>
<comment type="caution">
    <text evidence="7">The sequence shown here is derived from an EMBL/GenBank/DDBJ whole genome shotgun (WGS) entry which is preliminary data.</text>
</comment>
<feature type="active site" evidence="3">
    <location>
        <position position="65"/>
    </location>
</feature>
<dbReference type="GO" id="GO:0004252">
    <property type="term" value="F:serine-type endopeptidase activity"/>
    <property type="evidence" value="ECO:0007669"/>
    <property type="project" value="InterPro"/>
</dbReference>
<protein>
    <recommendedName>
        <fullName evidence="2 4">Signal peptidase I</fullName>
        <ecNumber evidence="4">3.4.21.89</ecNumber>
    </recommendedName>
</protein>
<proteinExistence type="inferred from homology"/>
<dbReference type="NCBIfam" id="TIGR02227">
    <property type="entry name" value="sigpep_I_bact"/>
    <property type="match status" value="2"/>
</dbReference>
<dbReference type="EC" id="3.4.21.89" evidence="4"/>
<evidence type="ECO:0000259" key="6">
    <source>
        <dbReference type="Pfam" id="PF10502"/>
    </source>
</evidence>
<comment type="subcellular location">
    <subcellularLocation>
        <location evidence="4">Membrane</location>
        <topology evidence="4">Single-pass type II membrane protein</topology>
    </subcellularLocation>
</comment>
<evidence type="ECO:0000256" key="2">
    <source>
        <dbReference type="ARBA" id="ARBA00019232"/>
    </source>
</evidence>
<feature type="compositionally biased region" description="Basic and acidic residues" evidence="5">
    <location>
        <begin position="16"/>
        <end position="26"/>
    </location>
</feature>
<dbReference type="CDD" id="cd06530">
    <property type="entry name" value="S26_SPase_I"/>
    <property type="match status" value="2"/>
</dbReference>
<keyword evidence="4" id="KW-0645">Protease</keyword>
<dbReference type="PANTHER" id="PTHR43390:SF1">
    <property type="entry name" value="CHLOROPLAST PROCESSING PEPTIDASE"/>
    <property type="match status" value="1"/>
</dbReference>
<dbReference type="InterPro" id="IPR036286">
    <property type="entry name" value="LexA/Signal_pep-like_sf"/>
</dbReference>
<evidence type="ECO:0000256" key="1">
    <source>
        <dbReference type="ARBA" id="ARBA00009370"/>
    </source>
</evidence>
<evidence type="ECO:0000313" key="7">
    <source>
        <dbReference type="EMBL" id="MBP3192165.1"/>
    </source>
</evidence>
<sequence length="366" mass="42433">MAGKKDENKKKRQERRRALEKRNRQDTNKAKSWAREWIDALLFAAVAALIIRALFLEAFRIPTPSMESTLLTGDFLLVSKVHYGARTPMTVGIPFTGVYVRGLDVPSFRLPGFMDVRRGDILVFNYPVDEEAVSQKTNYIKRAVGIAGDTISIRDKVIYVNGAPEAEEDTYEQHYQVEVRERLRLSPSKVRSAGAEILQSSGDRYRINMTAEVAEEMAQWQEIDSIEPMVLPASFNDFARQPFTFARGFQGNYHHMPEMIIPYEGQNVTLSENNWHMYQDIVTRYEDNTVSRDGDLFVINGDTTSEYTIQQDYYFMVGDSRDNSEDSRFWGYVPEDHIVGRAWIIYFSWDGERFLPRIRRMLNRIN</sequence>
<dbReference type="Gene3D" id="2.10.109.10">
    <property type="entry name" value="Umud Fragment, subunit A"/>
    <property type="match status" value="2"/>
</dbReference>
<dbReference type="PANTHER" id="PTHR43390">
    <property type="entry name" value="SIGNAL PEPTIDASE I"/>
    <property type="match status" value="1"/>
</dbReference>
<evidence type="ECO:0000256" key="4">
    <source>
        <dbReference type="RuleBase" id="RU362042"/>
    </source>
</evidence>